<keyword evidence="1" id="KW-0472">Membrane</keyword>
<evidence type="ECO:0000313" key="2">
    <source>
        <dbReference type="EMBL" id="MBM7656863.1"/>
    </source>
</evidence>
<evidence type="ECO:0000256" key="1">
    <source>
        <dbReference type="SAM" id="Phobius"/>
    </source>
</evidence>
<evidence type="ECO:0000313" key="3">
    <source>
        <dbReference type="Proteomes" id="UP000823201"/>
    </source>
</evidence>
<accession>A0ABS2Q561</accession>
<reference evidence="2 3" key="1">
    <citation type="submission" date="2021-01" db="EMBL/GenBank/DDBJ databases">
        <title>Genomic Encyclopedia of Type Strains, Phase IV (KMG-IV): sequencing the most valuable type-strain genomes for metagenomic binning, comparative biology and taxonomic classification.</title>
        <authorList>
            <person name="Goeker M."/>
        </authorList>
    </citation>
    <scope>NUCLEOTIDE SEQUENCE [LARGE SCALE GENOMIC DNA]</scope>
    <source>
        <strain evidence="2 3">DSM 100968</strain>
    </source>
</reference>
<gene>
    <name evidence="2" type="ORF">JOC27_000300</name>
</gene>
<sequence length="105" mass="12255">MLFPQMRGKQHSPMLFLSARMNIILLELTPYTHVLVVGLQWASPSAALDKIYLIEDILYPHWLFVNQKIQVNGLYLVFFFHTFFIRVSIGSFFHGHQSAFIVFLP</sequence>
<name>A0ABS2Q561_9BACL</name>
<keyword evidence="1" id="KW-1133">Transmembrane helix</keyword>
<proteinExistence type="predicted"/>
<organism evidence="2 3">
    <name type="scientific">Sporolactobacillus spathodeae</name>
    <dbReference type="NCBI Taxonomy" id="1465502"/>
    <lineage>
        <taxon>Bacteria</taxon>
        <taxon>Bacillati</taxon>
        <taxon>Bacillota</taxon>
        <taxon>Bacilli</taxon>
        <taxon>Bacillales</taxon>
        <taxon>Sporolactobacillaceae</taxon>
        <taxon>Sporolactobacillus</taxon>
    </lineage>
</organism>
<keyword evidence="1" id="KW-0812">Transmembrane</keyword>
<protein>
    <submittedName>
        <fullName evidence="2">Uncharacterized protein</fullName>
    </submittedName>
</protein>
<comment type="caution">
    <text evidence="2">The sequence shown here is derived from an EMBL/GenBank/DDBJ whole genome shotgun (WGS) entry which is preliminary data.</text>
</comment>
<dbReference type="EMBL" id="JAFBEV010000002">
    <property type="protein sequence ID" value="MBM7656863.1"/>
    <property type="molecule type" value="Genomic_DNA"/>
</dbReference>
<keyword evidence="3" id="KW-1185">Reference proteome</keyword>
<feature type="transmembrane region" description="Helical" evidence="1">
    <location>
        <begin position="73"/>
        <end position="93"/>
    </location>
</feature>
<dbReference type="Proteomes" id="UP000823201">
    <property type="component" value="Unassembled WGS sequence"/>
</dbReference>